<protein>
    <submittedName>
        <fullName evidence="2">Uncharacterized protein</fullName>
    </submittedName>
</protein>
<accession>A0AAV1WAP4</accession>
<name>A0AAV1WAP4_LUPLU</name>
<evidence type="ECO:0000313" key="3">
    <source>
        <dbReference type="Proteomes" id="UP001497480"/>
    </source>
</evidence>
<gene>
    <name evidence="2" type="ORF">LLUT_LOCUS7256</name>
</gene>
<keyword evidence="1" id="KW-1133">Transmembrane helix</keyword>
<evidence type="ECO:0000256" key="1">
    <source>
        <dbReference type="SAM" id="Phobius"/>
    </source>
</evidence>
<feature type="transmembrane region" description="Helical" evidence="1">
    <location>
        <begin position="74"/>
        <end position="99"/>
    </location>
</feature>
<organism evidence="2 3">
    <name type="scientific">Lupinus luteus</name>
    <name type="common">European yellow lupine</name>
    <dbReference type="NCBI Taxonomy" id="3873"/>
    <lineage>
        <taxon>Eukaryota</taxon>
        <taxon>Viridiplantae</taxon>
        <taxon>Streptophyta</taxon>
        <taxon>Embryophyta</taxon>
        <taxon>Tracheophyta</taxon>
        <taxon>Spermatophyta</taxon>
        <taxon>Magnoliopsida</taxon>
        <taxon>eudicotyledons</taxon>
        <taxon>Gunneridae</taxon>
        <taxon>Pentapetalae</taxon>
        <taxon>rosids</taxon>
        <taxon>fabids</taxon>
        <taxon>Fabales</taxon>
        <taxon>Fabaceae</taxon>
        <taxon>Papilionoideae</taxon>
        <taxon>50 kb inversion clade</taxon>
        <taxon>genistoids sensu lato</taxon>
        <taxon>core genistoids</taxon>
        <taxon>Genisteae</taxon>
        <taxon>Lupinus</taxon>
    </lineage>
</organism>
<keyword evidence="1" id="KW-0812">Transmembrane</keyword>
<comment type="caution">
    <text evidence="2">The sequence shown here is derived from an EMBL/GenBank/DDBJ whole genome shotgun (WGS) entry which is preliminary data.</text>
</comment>
<dbReference type="Proteomes" id="UP001497480">
    <property type="component" value="Unassembled WGS sequence"/>
</dbReference>
<dbReference type="EMBL" id="CAXHTB010000005">
    <property type="protein sequence ID" value="CAL0306196.1"/>
    <property type="molecule type" value="Genomic_DNA"/>
</dbReference>
<reference evidence="2 3" key="1">
    <citation type="submission" date="2024-03" db="EMBL/GenBank/DDBJ databases">
        <authorList>
            <person name="Martinez-Hernandez J."/>
        </authorList>
    </citation>
    <scope>NUCLEOTIDE SEQUENCE [LARGE SCALE GENOMIC DNA]</scope>
</reference>
<evidence type="ECO:0000313" key="2">
    <source>
        <dbReference type="EMBL" id="CAL0306196.1"/>
    </source>
</evidence>
<proteinExistence type="predicted"/>
<sequence>MHVLDHKSLAHQLSMPNTPLEMAAIEKFMHSSYSVPWKIRTKRGCVTHPRSIAEKVRLASCSENSYHFIIFNNWFILSILYCMGKGFGLLFCTIIFNLWSFIPTSTQKCNQ</sequence>
<dbReference type="AlphaFoldDB" id="A0AAV1WAP4"/>
<keyword evidence="3" id="KW-1185">Reference proteome</keyword>
<keyword evidence="1" id="KW-0472">Membrane</keyword>